<dbReference type="Proteomes" id="UP001188597">
    <property type="component" value="Unassembled WGS sequence"/>
</dbReference>
<dbReference type="AlphaFoldDB" id="A0AA88WT12"/>
<sequence length="394" mass="44404">MPWAKTVLVRATPLGALRSSGETLWYRLKLPLTIDLKQKKKKKRTRTLKGKRSKSSGGADGSVLVPLWRTKKVPLSSCCVALGSTVYSIGSRHPPPDRTSLTRRVRKADLSCPKRGWNGSTIKMKCQRKYCSAVALDGTVYVFGGTIKTPWAEAFNPSWGEWRGLSEPPFTFPTIPGTYALALDDDSKKILVGSRKYLGLYLYDAKQDCWATVDQGFGIKLSLTNPVLVDRKLYWLGMRDVFGYCLDAGTRLRASHGCSEILQSLRETLYIYQPAFLHLSGMLFSLIWIDEYMKGFYYTNLSMTYSADDPEHSLTVDAVSPPQFYPTDRPIDDMEAMLLVMMQSVRTSERATMQMLEKAPSLKSYPVVKTAKQVSFLIFVEFFFRSNPPLPAVM</sequence>
<organism evidence="2 3">
    <name type="scientific">Escallonia herrerae</name>
    <dbReference type="NCBI Taxonomy" id="1293975"/>
    <lineage>
        <taxon>Eukaryota</taxon>
        <taxon>Viridiplantae</taxon>
        <taxon>Streptophyta</taxon>
        <taxon>Embryophyta</taxon>
        <taxon>Tracheophyta</taxon>
        <taxon>Spermatophyta</taxon>
        <taxon>Magnoliopsida</taxon>
        <taxon>eudicotyledons</taxon>
        <taxon>Gunneridae</taxon>
        <taxon>Pentapetalae</taxon>
        <taxon>asterids</taxon>
        <taxon>campanulids</taxon>
        <taxon>Escalloniales</taxon>
        <taxon>Escalloniaceae</taxon>
        <taxon>Escallonia</taxon>
    </lineage>
</organism>
<evidence type="ECO:0008006" key="4">
    <source>
        <dbReference type="Google" id="ProtNLM"/>
    </source>
</evidence>
<keyword evidence="3" id="KW-1185">Reference proteome</keyword>
<dbReference type="EMBL" id="JAVXUP010000262">
    <property type="protein sequence ID" value="KAK3032649.1"/>
    <property type="molecule type" value="Genomic_DNA"/>
</dbReference>
<protein>
    <recommendedName>
        <fullName evidence="4">F-box/kelch-repeat protein</fullName>
    </recommendedName>
</protein>
<evidence type="ECO:0000256" key="1">
    <source>
        <dbReference type="SAM" id="MobiDB-lite"/>
    </source>
</evidence>
<dbReference type="Pfam" id="PF01344">
    <property type="entry name" value="Kelch_1"/>
    <property type="match status" value="1"/>
</dbReference>
<feature type="compositionally biased region" description="Basic residues" evidence="1">
    <location>
        <begin position="40"/>
        <end position="54"/>
    </location>
</feature>
<dbReference type="InterPro" id="IPR015915">
    <property type="entry name" value="Kelch-typ_b-propeller"/>
</dbReference>
<accession>A0AA88WT12</accession>
<feature type="region of interest" description="Disordered" evidence="1">
    <location>
        <begin position="40"/>
        <end position="59"/>
    </location>
</feature>
<evidence type="ECO:0000313" key="2">
    <source>
        <dbReference type="EMBL" id="KAK3032649.1"/>
    </source>
</evidence>
<dbReference type="InterPro" id="IPR011043">
    <property type="entry name" value="Gal_Oxase/kelch_b-propeller"/>
</dbReference>
<dbReference type="Gene3D" id="2.120.10.80">
    <property type="entry name" value="Kelch-type beta propeller"/>
    <property type="match status" value="1"/>
</dbReference>
<reference evidence="2" key="1">
    <citation type="submission" date="2022-12" db="EMBL/GenBank/DDBJ databases">
        <title>Draft genome assemblies for two species of Escallonia (Escalloniales).</title>
        <authorList>
            <person name="Chanderbali A."/>
            <person name="Dervinis C."/>
            <person name="Anghel I."/>
            <person name="Soltis D."/>
            <person name="Soltis P."/>
            <person name="Zapata F."/>
        </authorList>
    </citation>
    <scope>NUCLEOTIDE SEQUENCE</scope>
    <source>
        <strain evidence="2">UCBG64.0493</strain>
        <tissue evidence="2">Leaf</tissue>
    </source>
</reference>
<dbReference type="SUPFAM" id="SSF50965">
    <property type="entry name" value="Galactose oxidase, central domain"/>
    <property type="match status" value="1"/>
</dbReference>
<proteinExistence type="predicted"/>
<comment type="caution">
    <text evidence="2">The sequence shown here is derived from an EMBL/GenBank/DDBJ whole genome shotgun (WGS) entry which is preliminary data.</text>
</comment>
<evidence type="ECO:0000313" key="3">
    <source>
        <dbReference type="Proteomes" id="UP001188597"/>
    </source>
</evidence>
<name>A0AA88WT12_9ASTE</name>
<dbReference type="InterPro" id="IPR006652">
    <property type="entry name" value="Kelch_1"/>
</dbReference>
<gene>
    <name evidence="2" type="ORF">RJ639_036609</name>
</gene>